<dbReference type="PANTHER" id="PTHR33505">
    <property type="entry name" value="ZGC:162634"/>
    <property type="match status" value="1"/>
</dbReference>
<organism evidence="1 2">
    <name type="scientific">Methanogenium marinum</name>
    <dbReference type="NCBI Taxonomy" id="348610"/>
    <lineage>
        <taxon>Archaea</taxon>
        <taxon>Methanobacteriati</taxon>
        <taxon>Methanobacteriota</taxon>
        <taxon>Stenosarchaea group</taxon>
        <taxon>Methanomicrobia</taxon>
        <taxon>Methanomicrobiales</taxon>
        <taxon>Methanomicrobiaceae</taxon>
        <taxon>Methanogenium</taxon>
    </lineage>
</organism>
<dbReference type="SUPFAM" id="SSF158997">
    <property type="entry name" value="Trm112p-like"/>
    <property type="match status" value="1"/>
</dbReference>
<dbReference type="Gene3D" id="2.20.25.10">
    <property type="match status" value="1"/>
</dbReference>
<dbReference type="Proteomes" id="UP001143747">
    <property type="component" value="Unassembled WGS sequence"/>
</dbReference>
<proteinExistence type="predicted"/>
<evidence type="ECO:0000313" key="2">
    <source>
        <dbReference type="Proteomes" id="UP001143747"/>
    </source>
</evidence>
<dbReference type="AlphaFoldDB" id="A0A9Q4KTK3"/>
<keyword evidence="2" id="KW-1185">Reference proteome</keyword>
<sequence length="67" mass="7330">MKMETIEILCCPVCRGDLVLTSFKAVETEEGTTDIITGVLRCDACGINYPIAEGIPNLLPQEKKTDQ</sequence>
<comment type="caution">
    <text evidence="1">The sequence shown here is derived from an EMBL/GenBank/DDBJ whole genome shotgun (WGS) entry which is preliminary data.</text>
</comment>
<protein>
    <submittedName>
        <fullName evidence="1">Methytransferase partner Trm112</fullName>
    </submittedName>
</protein>
<dbReference type="PANTHER" id="PTHR33505:SF4">
    <property type="entry name" value="PROTEIN PREY, MITOCHONDRIAL"/>
    <property type="match status" value="1"/>
</dbReference>
<accession>A0A9Q4KTK3</accession>
<dbReference type="InterPro" id="IPR005651">
    <property type="entry name" value="Trm112-like"/>
</dbReference>
<gene>
    <name evidence="1" type="ORF">L0665_07060</name>
</gene>
<reference evidence="1" key="1">
    <citation type="submission" date="2022-01" db="EMBL/GenBank/DDBJ databases">
        <title>Draft genome of Methanogenium marinum DSM 15558.</title>
        <authorList>
            <person name="Chen S.-C."/>
            <person name="You Y.-T."/>
        </authorList>
    </citation>
    <scope>NUCLEOTIDE SEQUENCE</scope>
    <source>
        <strain evidence="1">DSM 15558</strain>
    </source>
</reference>
<dbReference type="NCBIfam" id="NF038101">
    <property type="entry name" value="Trm112_arch"/>
    <property type="match status" value="1"/>
</dbReference>
<name>A0A9Q4KTK3_9EURY</name>
<dbReference type="EMBL" id="JAKELO010000002">
    <property type="protein sequence ID" value="MDE4908369.1"/>
    <property type="molecule type" value="Genomic_DNA"/>
</dbReference>
<evidence type="ECO:0000313" key="1">
    <source>
        <dbReference type="EMBL" id="MDE4908369.1"/>
    </source>
</evidence>
<dbReference type="Pfam" id="PF03966">
    <property type="entry name" value="Trm112p"/>
    <property type="match status" value="1"/>
</dbReference>
<dbReference type="RefSeq" id="WP_274924999.1">
    <property type="nucleotide sequence ID" value="NZ_JAKELO010000002.1"/>
</dbReference>